<dbReference type="GO" id="GO:0033818">
    <property type="term" value="F:beta-ketoacyl-acyl-carrier-protein synthase III activity"/>
    <property type="evidence" value="ECO:0007669"/>
    <property type="project" value="UniProtKB-EC"/>
</dbReference>
<dbReference type="PANTHER" id="PTHR34069">
    <property type="entry name" value="3-OXOACYL-[ACYL-CARRIER-PROTEIN] SYNTHASE 3"/>
    <property type="match status" value="1"/>
</dbReference>
<name>A0A7W7FUT9_9PSEU</name>
<evidence type="ECO:0000259" key="3">
    <source>
        <dbReference type="Pfam" id="PF08541"/>
    </source>
</evidence>
<dbReference type="EC" id="2.3.1.180" evidence="4"/>
<feature type="domain" description="Beta-ketoacyl-[acyl-carrier-protein] synthase III C-terminal" evidence="3">
    <location>
        <begin position="244"/>
        <end position="335"/>
    </location>
</feature>
<dbReference type="SUPFAM" id="SSF53901">
    <property type="entry name" value="Thiolase-like"/>
    <property type="match status" value="1"/>
</dbReference>
<dbReference type="Proteomes" id="UP000533598">
    <property type="component" value="Unassembled WGS sequence"/>
</dbReference>
<gene>
    <name evidence="4" type="ORF">HNR67_002267</name>
</gene>
<comment type="caution">
    <text evidence="4">The sequence shown here is derived from an EMBL/GenBank/DDBJ whole genome shotgun (WGS) entry which is preliminary data.</text>
</comment>
<evidence type="ECO:0000256" key="2">
    <source>
        <dbReference type="ARBA" id="ARBA00023315"/>
    </source>
</evidence>
<accession>A0A7W7FUT9</accession>
<evidence type="ECO:0000313" key="5">
    <source>
        <dbReference type="Proteomes" id="UP000533598"/>
    </source>
</evidence>
<dbReference type="InterPro" id="IPR016039">
    <property type="entry name" value="Thiolase-like"/>
</dbReference>
<keyword evidence="5" id="KW-1185">Reference proteome</keyword>
<evidence type="ECO:0000256" key="1">
    <source>
        <dbReference type="ARBA" id="ARBA00022679"/>
    </source>
</evidence>
<dbReference type="EMBL" id="JACHMH010000001">
    <property type="protein sequence ID" value="MBB4676149.1"/>
    <property type="molecule type" value="Genomic_DNA"/>
</dbReference>
<sequence>MRFDDIYLRGTGSWLPPRRTLAEAVAAGECPAMLPERTGMDAVAVSAGESAPEMAVLAARTALATAGSGPGDVDLILHADTYYQGHDVWAVASYIQRETVGNQCPAIEIRQMSNGGLAALDLAASYLLAGPGRRDALITTGDRYCPPGFDRWRADPGTPYGDGGAAVVLSRRGGFARLRSLATFADPELEPSHRGEDPFGDAPLSHRSPIGFEEVTKSFNRKHGMSFALRRVAQGQTTVLKHALAEAELELAEADWVILPNFGRIRLESLYYDRFGIEQARTAWDWGRTVGHLGAGDQFAGLDHLVRTGAVKPGEKCVLVSVGAGYSWGCAVVEIEEPMPSLGISGS</sequence>
<evidence type="ECO:0000313" key="4">
    <source>
        <dbReference type="EMBL" id="MBB4676149.1"/>
    </source>
</evidence>
<dbReference type="CDD" id="cd00827">
    <property type="entry name" value="init_cond_enzymes"/>
    <property type="match status" value="1"/>
</dbReference>
<dbReference type="GO" id="GO:0044550">
    <property type="term" value="P:secondary metabolite biosynthetic process"/>
    <property type="evidence" value="ECO:0007669"/>
    <property type="project" value="TreeGrafter"/>
</dbReference>
<keyword evidence="2 4" id="KW-0012">Acyltransferase</keyword>
<organism evidence="4 5">
    <name type="scientific">Crossiella cryophila</name>
    <dbReference type="NCBI Taxonomy" id="43355"/>
    <lineage>
        <taxon>Bacteria</taxon>
        <taxon>Bacillati</taxon>
        <taxon>Actinomycetota</taxon>
        <taxon>Actinomycetes</taxon>
        <taxon>Pseudonocardiales</taxon>
        <taxon>Pseudonocardiaceae</taxon>
        <taxon>Crossiella</taxon>
    </lineage>
</organism>
<dbReference type="InterPro" id="IPR013747">
    <property type="entry name" value="ACP_syn_III_C"/>
</dbReference>
<keyword evidence="1 4" id="KW-0808">Transferase</keyword>
<reference evidence="4 5" key="1">
    <citation type="submission" date="2020-08" db="EMBL/GenBank/DDBJ databases">
        <title>Sequencing the genomes of 1000 actinobacteria strains.</title>
        <authorList>
            <person name="Klenk H.-P."/>
        </authorList>
    </citation>
    <scope>NUCLEOTIDE SEQUENCE [LARGE SCALE GENOMIC DNA]</scope>
    <source>
        <strain evidence="4 5">DSM 44230</strain>
    </source>
</reference>
<dbReference type="Pfam" id="PF08541">
    <property type="entry name" value="ACP_syn_III_C"/>
    <property type="match status" value="1"/>
</dbReference>
<dbReference type="RefSeq" id="WP_185002011.1">
    <property type="nucleotide sequence ID" value="NZ_BAAAUI010000016.1"/>
</dbReference>
<dbReference type="AlphaFoldDB" id="A0A7W7FUT9"/>
<dbReference type="PANTHER" id="PTHR34069:SF2">
    <property type="entry name" value="BETA-KETOACYL-[ACYL-CARRIER-PROTEIN] SYNTHASE III"/>
    <property type="match status" value="1"/>
</dbReference>
<protein>
    <submittedName>
        <fullName evidence="4">3-oxoacyl-[acyl-carrier-protein] synthase-3</fullName>
        <ecNumber evidence="4">2.3.1.180</ecNumber>
    </submittedName>
</protein>
<proteinExistence type="predicted"/>
<dbReference type="Gene3D" id="3.40.47.10">
    <property type="match status" value="2"/>
</dbReference>